<evidence type="ECO:0000259" key="7">
    <source>
        <dbReference type="Pfam" id="PF00155"/>
    </source>
</evidence>
<feature type="domain" description="Aminotransferase class I/classII large" evidence="7">
    <location>
        <begin position="27"/>
        <end position="388"/>
    </location>
</feature>
<sequence length="393" mass="42555">MFSQLSPAQPDPILSLSLIYNADQRDHKMDLGIGVYRNNHGQTPIMAAISQAEHRLLQTQTTKSYVGLAGSEVFNQCMIDLLLAETSAHSRAAGVQTPGGSGALRMLADLMHVANANTTVWLTDLSYVNHRPVMEAAGLKVKYYPYFDRDTKQVNTDAMLSALAQAGANDVVLLHGCCHNPTGADISFEAWQAITALANKNGFVPFVDMAYLGFGDGLEQDGAGLKFMADNIEEMMIATSCSKNFGLYRERTGAALLVGDTLSNAQKAKGRILTLARASYTMPPDHGAALVADILTDSVLTAVWKQELIMMQQRIIGLRQSLVNILAAKGCDQFSFIADHKGMFSMTGLSPDKIMRLRDEFAIYAVGDGRINVAGLQEQQIDALATALMTVSQ</sequence>
<dbReference type="InterPro" id="IPR015422">
    <property type="entry name" value="PyrdxlP-dep_Trfase_small"/>
</dbReference>
<dbReference type="STRING" id="56192.UB38_06870"/>
<dbReference type="NCBIfam" id="NF006719">
    <property type="entry name" value="PRK09257.1"/>
    <property type="match status" value="1"/>
</dbReference>
<protein>
    <submittedName>
        <fullName evidence="8">Aromatic amino acid aminotransferase</fullName>
    </submittedName>
</protein>
<dbReference type="PRINTS" id="PR00799">
    <property type="entry name" value="TRANSAMINASE"/>
</dbReference>
<accession>A0A2T3MAM8</accession>
<dbReference type="GO" id="GO:0004838">
    <property type="term" value="F:L-tyrosine-2-oxoglutarate transaminase activity"/>
    <property type="evidence" value="ECO:0007669"/>
    <property type="project" value="TreeGrafter"/>
</dbReference>
<dbReference type="GO" id="GO:0033585">
    <property type="term" value="P:L-phenylalanine biosynthetic process from chorismate via phenylpyruvate"/>
    <property type="evidence" value="ECO:0007669"/>
    <property type="project" value="TreeGrafter"/>
</dbReference>
<keyword evidence="6" id="KW-0663">Pyridoxal phosphate</keyword>
<dbReference type="Pfam" id="PF00155">
    <property type="entry name" value="Aminotran_1_2"/>
    <property type="match status" value="1"/>
</dbReference>
<comment type="subunit">
    <text evidence="3">Homodimer.</text>
</comment>
<comment type="caution">
    <text evidence="8">The sequence shown here is derived from an EMBL/GenBank/DDBJ whole genome shotgun (WGS) entry which is preliminary data.</text>
</comment>
<reference evidence="8 9" key="1">
    <citation type="submission" date="2018-01" db="EMBL/GenBank/DDBJ databases">
        <title>Whole genome sequencing of Histamine producing bacteria.</title>
        <authorList>
            <person name="Butler K."/>
        </authorList>
    </citation>
    <scope>NUCLEOTIDE SEQUENCE [LARGE SCALE GENOMIC DNA]</scope>
    <source>
        <strain evidence="8 9">NCIMB 13481</strain>
    </source>
</reference>
<comment type="cofactor">
    <cofactor evidence="1">
        <name>pyridoxal 5'-phosphate</name>
        <dbReference type="ChEBI" id="CHEBI:597326"/>
    </cofactor>
</comment>
<dbReference type="SUPFAM" id="SSF53383">
    <property type="entry name" value="PLP-dependent transferases"/>
    <property type="match status" value="1"/>
</dbReference>
<evidence type="ECO:0000313" key="8">
    <source>
        <dbReference type="EMBL" id="PSV90058.1"/>
    </source>
</evidence>
<evidence type="ECO:0000256" key="1">
    <source>
        <dbReference type="ARBA" id="ARBA00001933"/>
    </source>
</evidence>
<dbReference type="AlphaFoldDB" id="A0A2T3MAM8"/>
<dbReference type="EMBL" id="PYLW01000031">
    <property type="protein sequence ID" value="PSV90058.1"/>
    <property type="molecule type" value="Genomic_DNA"/>
</dbReference>
<dbReference type="InterPro" id="IPR000796">
    <property type="entry name" value="Asp_trans"/>
</dbReference>
<evidence type="ECO:0000256" key="5">
    <source>
        <dbReference type="ARBA" id="ARBA00022679"/>
    </source>
</evidence>
<proteinExistence type="inferred from homology"/>
<evidence type="ECO:0000256" key="6">
    <source>
        <dbReference type="ARBA" id="ARBA00022898"/>
    </source>
</evidence>
<evidence type="ECO:0000313" key="9">
    <source>
        <dbReference type="Proteomes" id="UP000241954"/>
    </source>
</evidence>
<name>A0A2T3MAM8_9GAMM</name>
<dbReference type="PANTHER" id="PTHR11879:SF22">
    <property type="entry name" value="ASPARTATE AMINOTRANSFERASE, MITOCHONDRIAL"/>
    <property type="match status" value="1"/>
</dbReference>
<dbReference type="InterPro" id="IPR015421">
    <property type="entry name" value="PyrdxlP-dep_Trfase_major"/>
</dbReference>
<organism evidence="8 9">
    <name type="scientific">Photobacterium iliopiscarium</name>
    <dbReference type="NCBI Taxonomy" id="56192"/>
    <lineage>
        <taxon>Bacteria</taxon>
        <taxon>Pseudomonadati</taxon>
        <taxon>Pseudomonadota</taxon>
        <taxon>Gammaproteobacteria</taxon>
        <taxon>Vibrionales</taxon>
        <taxon>Vibrionaceae</taxon>
        <taxon>Photobacterium</taxon>
    </lineage>
</organism>
<dbReference type="RefSeq" id="WP_107238000.1">
    <property type="nucleotide sequence ID" value="NZ_PYLW01000031.1"/>
</dbReference>
<dbReference type="GO" id="GO:0030170">
    <property type="term" value="F:pyridoxal phosphate binding"/>
    <property type="evidence" value="ECO:0007669"/>
    <property type="project" value="InterPro"/>
</dbReference>
<dbReference type="GO" id="GO:0004069">
    <property type="term" value="F:L-aspartate:2-oxoglutarate aminotransferase activity"/>
    <property type="evidence" value="ECO:0007669"/>
    <property type="project" value="TreeGrafter"/>
</dbReference>
<dbReference type="PANTHER" id="PTHR11879">
    <property type="entry name" value="ASPARTATE AMINOTRANSFERASE"/>
    <property type="match status" value="1"/>
</dbReference>
<gene>
    <name evidence="8" type="ORF">C9I88_18460</name>
</gene>
<dbReference type="InterPro" id="IPR004839">
    <property type="entry name" value="Aminotransferase_I/II_large"/>
</dbReference>
<evidence type="ECO:0000256" key="4">
    <source>
        <dbReference type="ARBA" id="ARBA00022576"/>
    </source>
</evidence>
<keyword evidence="5 8" id="KW-0808">Transferase</keyword>
<evidence type="ECO:0000256" key="3">
    <source>
        <dbReference type="ARBA" id="ARBA00011738"/>
    </source>
</evidence>
<dbReference type="Gene3D" id="3.90.1150.10">
    <property type="entry name" value="Aspartate Aminotransferase, domain 1"/>
    <property type="match status" value="1"/>
</dbReference>
<evidence type="ECO:0000256" key="2">
    <source>
        <dbReference type="ARBA" id="ARBA00007441"/>
    </source>
</evidence>
<dbReference type="GO" id="GO:0042802">
    <property type="term" value="F:identical protein binding"/>
    <property type="evidence" value="ECO:0007669"/>
    <property type="project" value="TreeGrafter"/>
</dbReference>
<keyword evidence="4 8" id="KW-0032">Aminotransferase</keyword>
<dbReference type="CDD" id="cd00609">
    <property type="entry name" value="AAT_like"/>
    <property type="match status" value="1"/>
</dbReference>
<dbReference type="Proteomes" id="UP000241954">
    <property type="component" value="Unassembled WGS sequence"/>
</dbReference>
<dbReference type="InterPro" id="IPR015424">
    <property type="entry name" value="PyrdxlP-dep_Trfase"/>
</dbReference>
<dbReference type="Gene3D" id="3.40.640.10">
    <property type="entry name" value="Type I PLP-dependent aspartate aminotransferase-like (Major domain)"/>
    <property type="match status" value="1"/>
</dbReference>
<comment type="similarity">
    <text evidence="2">Belongs to the class-I pyridoxal-phosphate-dependent aminotransferase family.</text>
</comment>
<dbReference type="GO" id="GO:0005829">
    <property type="term" value="C:cytosol"/>
    <property type="evidence" value="ECO:0007669"/>
    <property type="project" value="TreeGrafter"/>
</dbReference>